<feature type="non-terminal residue" evidence="1">
    <location>
        <position position="57"/>
    </location>
</feature>
<reference evidence="1" key="1">
    <citation type="journal article" date="2019" name="Sci. Rep.">
        <title>Draft genome of Tanacetum cinerariifolium, the natural source of mosquito coil.</title>
        <authorList>
            <person name="Yamashiro T."/>
            <person name="Shiraishi A."/>
            <person name="Satake H."/>
            <person name="Nakayama K."/>
        </authorList>
    </citation>
    <scope>NUCLEOTIDE SEQUENCE</scope>
</reference>
<name>A0A699WVS9_TANCI</name>
<dbReference type="EMBL" id="BKCJ011773444">
    <property type="protein sequence ID" value="GFD51715.1"/>
    <property type="molecule type" value="Genomic_DNA"/>
</dbReference>
<feature type="non-terminal residue" evidence="1">
    <location>
        <position position="1"/>
    </location>
</feature>
<evidence type="ECO:0000313" key="1">
    <source>
        <dbReference type="EMBL" id="GFD51715.1"/>
    </source>
</evidence>
<protein>
    <submittedName>
        <fullName evidence="1">Potassium transporter</fullName>
    </submittedName>
</protein>
<accession>A0A699WVS9</accession>
<dbReference type="AlphaFoldDB" id="A0A699WVS9"/>
<sequence>GKDKARHKFSFRRQSHPDLFRDISHVFESDTSFKGKDVDDMKNHVMPAEIPVSHAHT</sequence>
<organism evidence="1">
    <name type="scientific">Tanacetum cinerariifolium</name>
    <name type="common">Dalmatian daisy</name>
    <name type="synonym">Chrysanthemum cinerariifolium</name>
    <dbReference type="NCBI Taxonomy" id="118510"/>
    <lineage>
        <taxon>Eukaryota</taxon>
        <taxon>Viridiplantae</taxon>
        <taxon>Streptophyta</taxon>
        <taxon>Embryophyta</taxon>
        <taxon>Tracheophyta</taxon>
        <taxon>Spermatophyta</taxon>
        <taxon>Magnoliopsida</taxon>
        <taxon>eudicotyledons</taxon>
        <taxon>Gunneridae</taxon>
        <taxon>Pentapetalae</taxon>
        <taxon>asterids</taxon>
        <taxon>campanulids</taxon>
        <taxon>Asterales</taxon>
        <taxon>Asteraceae</taxon>
        <taxon>Asteroideae</taxon>
        <taxon>Anthemideae</taxon>
        <taxon>Anthemidinae</taxon>
        <taxon>Tanacetum</taxon>
    </lineage>
</organism>
<proteinExistence type="predicted"/>
<comment type="caution">
    <text evidence="1">The sequence shown here is derived from an EMBL/GenBank/DDBJ whole genome shotgun (WGS) entry which is preliminary data.</text>
</comment>
<gene>
    <name evidence="1" type="ORF">Tci_923684</name>
</gene>